<accession>A0A2N6TMS2</accession>
<dbReference type="PANTHER" id="PTHR30290">
    <property type="entry name" value="PERIPLASMIC BINDING COMPONENT OF ABC TRANSPORTER"/>
    <property type="match status" value="1"/>
</dbReference>
<feature type="region of interest" description="Disordered" evidence="1">
    <location>
        <begin position="26"/>
        <end position="45"/>
    </location>
</feature>
<feature type="domain" description="Solute-binding protein family 5" evidence="3">
    <location>
        <begin position="124"/>
        <end position="488"/>
    </location>
</feature>
<dbReference type="PANTHER" id="PTHR30290:SF65">
    <property type="entry name" value="MONOACYL PHOSPHATIDYLINOSITOL TETRAMANNOSIDE-BINDING PROTEIN LPQW-RELATED"/>
    <property type="match status" value="1"/>
</dbReference>
<comment type="caution">
    <text evidence="4">The sequence shown here is derived from an EMBL/GenBank/DDBJ whole genome shotgun (WGS) entry which is preliminary data.</text>
</comment>
<dbReference type="RefSeq" id="WP_049155772.1">
    <property type="nucleotide sequence ID" value="NZ_JUMN01000070.1"/>
</dbReference>
<feature type="signal peptide" evidence="2">
    <location>
        <begin position="1"/>
        <end position="24"/>
    </location>
</feature>
<evidence type="ECO:0000313" key="5">
    <source>
        <dbReference type="Proteomes" id="UP000320648"/>
    </source>
</evidence>
<organism evidence="4 5">
    <name type="scientific">Corynebacterium aurimucosum</name>
    <dbReference type="NCBI Taxonomy" id="169292"/>
    <lineage>
        <taxon>Bacteria</taxon>
        <taxon>Bacillati</taxon>
        <taxon>Actinomycetota</taxon>
        <taxon>Actinomycetes</taxon>
        <taxon>Mycobacteriales</taxon>
        <taxon>Corynebacteriaceae</taxon>
        <taxon>Corynebacterium</taxon>
    </lineage>
</organism>
<dbReference type="GO" id="GO:0015833">
    <property type="term" value="P:peptide transport"/>
    <property type="evidence" value="ECO:0007669"/>
    <property type="project" value="TreeGrafter"/>
</dbReference>
<dbReference type="GO" id="GO:1904680">
    <property type="term" value="F:peptide transmembrane transporter activity"/>
    <property type="evidence" value="ECO:0007669"/>
    <property type="project" value="TreeGrafter"/>
</dbReference>
<dbReference type="InterPro" id="IPR000914">
    <property type="entry name" value="SBP_5_dom"/>
</dbReference>
<feature type="chain" id="PRO_5044069665" evidence="2">
    <location>
        <begin position="25"/>
        <end position="569"/>
    </location>
</feature>
<evidence type="ECO:0000313" key="4">
    <source>
        <dbReference type="EMBL" id="TVU83020.1"/>
    </source>
</evidence>
<proteinExistence type="predicted"/>
<dbReference type="Pfam" id="PF00496">
    <property type="entry name" value="SBP_bac_5"/>
    <property type="match status" value="1"/>
</dbReference>
<dbReference type="PROSITE" id="PS51257">
    <property type="entry name" value="PROKAR_LIPOPROTEIN"/>
    <property type="match status" value="1"/>
</dbReference>
<dbReference type="EMBL" id="VMTX01000010">
    <property type="protein sequence ID" value="TVU83020.1"/>
    <property type="molecule type" value="Genomic_DNA"/>
</dbReference>
<protein>
    <submittedName>
        <fullName evidence="4">ABC transporter family substrate-binding protein</fullName>
    </submittedName>
</protein>
<dbReference type="AlphaFoldDB" id="A0A2N6TMS2"/>
<gene>
    <name evidence="4" type="ORF">FQN05_08335</name>
</gene>
<keyword evidence="2" id="KW-0732">Signal</keyword>
<dbReference type="Gene3D" id="3.10.105.10">
    <property type="entry name" value="Dipeptide-binding Protein, Domain 3"/>
    <property type="match status" value="1"/>
</dbReference>
<sequence length="569" mass="62525">MNMKLRRTALAVVTASALILTGCASDGGSGSSDGSKDSSNSAAGEKLDVKLDGSYNAKDRSELKQGGELRLAITEISQQQNPFQADGTRYTSDVWKFYNPQIGLFDGSGEFHVNNDYITDVKDEEKDGKTVVTYTIHEKAQYNDGTPIDWKAFENTWKFNNGEDEEANVSSTDGYELIESVEPGENDKQAVITFKQAYPWWQGLFNILLPPQIDSAKKFNEAYLGEVHPEWGAGPFKVENVDFQSGSATFVPNEKWWGDKPFLDKVTYRQMEDQASINAFKAGEIDATGVGNKERLAAVKDMQGIEIRTAMAPSNSLIVLNSKNEILSDAKVREAIMTGIDRSTLSGIRFNGLNGYTEELPGSFNLYQTQEGYEDNFGSVVKFDAEKAKSLLDEAGWKEGGDGIREKDGKKLSMRYTLLGDSSISKALATATQKMMKDIGVDLKVEERPSADFSKITSSYDFDVFPMGFSSGDPFGVAYFGQIYRSGSQLNRSGTGTPEMDKKIDELSQIADPNEQIKEANKLEKEALGQFGIMPIYNGPAMVATSPDIANFGANSFAVIEVENIGYTK</sequence>
<evidence type="ECO:0000256" key="2">
    <source>
        <dbReference type="SAM" id="SignalP"/>
    </source>
</evidence>
<dbReference type="CDD" id="cd08501">
    <property type="entry name" value="PBP2_Lpqw"/>
    <property type="match status" value="1"/>
</dbReference>
<reference evidence="4 5" key="1">
    <citation type="submission" date="2019-07" db="EMBL/GenBank/DDBJ databases">
        <title>Draft genome of C. aurimucosum strain 15-4290.</title>
        <authorList>
            <person name="Pacheco L.G.C."/>
            <person name="Aguiar E.R.G.R."/>
            <person name="Navas J."/>
            <person name="Santos C.S."/>
            <person name="Rocha D.J.P.G."/>
        </authorList>
    </citation>
    <scope>NUCLEOTIDE SEQUENCE [LARGE SCALE GENOMIC DNA]</scope>
    <source>
        <strain evidence="4 5">15-4290</strain>
    </source>
</reference>
<dbReference type="SUPFAM" id="SSF53850">
    <property type="entry name" value="Periplasmic binding protein-like II"/>
    <property type="match status" value="1"/>
</dbReference>
<dbReference type="Proteomes" id="UP000320648">
    <property type="component" value="Unassembled WGS sequence"/>
</dbReference>
<name>A0A2N6TMS2_9CORY</name>
<dbReference type="InterPro" id="IPR039424">
    <property type="entry name" value="SBP_5"/>
</dbReference>
<dbReference type="Gene3D" id="3.90.76.10">
    <property type="entry name" value="Dipeptide-binding Protein, Domain 1"/>
    <property type="match status" value="1"/>
</dbReference>
<evidence type="ECO:0000259" key="3">
    <source>
        <dbReference type="Pfam" id="PF00496"/>
    </source>
</evidence>
<evidence type="ECO:0000256" key="1">
    <source>
        <dbReference type="SAM" id="MobiDB-lite"/>
    </source>
</evidence>